<evidence type="ECO:0000256" key="1">
    <source>
        <dbReference type="ARBA" id="ARBA00022679"/>
    </source>
</evidence>
<reference evidence="5" key="1">
    <citation type="journal article" date="2019" name="Int. J. Syst. Evol. Microbiol.">
        <title>The Global Catalogue of Microorganisms (GCM) 10K type strain sequencing project: providing services to taxonomists for standard genome sequencing and annotation.</title>
        <authorList>
            <consortium name="The Broad Institute Genomics Platform"/>
            <consortium name="The Broad Institute Genome Sequencing Center for Infectious Disease"/>
            <person name="Wu L."/>
            <person name="Ma J."/>
        </authorList>
    </citation>
    <scope>NUCLEOTIDE SEQUENCE [LARGE SCALE GENOMIC DNA]</scope>
    <source>
        <strain evidence="5">JCM 7356</strain>
    </source>
</reference>
<evidence type="ECO:0000256" key="2">
    <source>
        <dbReference type="ARBA" id="ARBA00023315"/>
    </source>
</evidence>
<organism evidence="4 5">
    <name type="scientific">Kitasatospora cystarginea</name>
    <dbReference type="NCBI Taxonomy" id="58350"/>
    <lineage>
        <taxon>Bacteria</taxon>
        <taxon>Bacillati</taxon>
        <taxon>Actinomycetota</taxon>
        <taxon>Actinomycetes</taxon>
        <taxon>Kitasatosporales</taxon>
        <taxon>Streptomycetaceae</taxon>
        <taxon>Kitasatospora</taxon>
    </lineage>
</organism>
<dbReference type="SUPFAM" id="SSF55729">
    <property type="entry name" value="Acyl-CoA N-acyltransferases (Nat)"/>
    <property type="match status" value="1"/>
</dbReference>
<proteinExistence type="predicted"/>
<gene>
    <name evidence="4" type="ORF">GCM10010430_01500</name>
</gene>
<protein>
    <submittedName>
        <fullName evidence="4">GNAT family N-acetyltransferase</fullName>
    </submittedName>
</protein>
<dbReference type="PROSITE" id="PS51186">
    <property type="entry name" value="GNAT"/>
    <property type="match status" value="1"/>
</dbReference>
<dbReference type="Gene3D" id="3.40.630.30">
    <property type="match status" value="1"/>
</dbReference>
<dbReference type="InterPro" id="IPR050832">
    <property type="entry name" value="Bact_Acetyltransf"/>
</dbReference>
<sequence length="167" mass="18637">MRSDGVTIRGALTEDGPQLAVIDHEAWSRTSDVLPQPARDVEYFNERRAPEQFLVAESQGLVVGYVRQVPVTPLESNRHIRQIQGFAVLPEARGRGIGALLLDAAIEAARADRIRRLTLRVLGWNVNARRLYERAGFTVDGILPGEFHLDGHYVDDVLMGLDLVDRT</sequence>
<dbReference type="EMBL" id="BAAATR010000001">
    <property type="protein sequence ID" value="GAA2226214.1"/>
    <property type="molecule type" value="Genomic_DNA"/>
</dbReference>
<keyword evidence="2" id="KW-0012">Acyltransferase</keyword>
<name>A0ABP5Q4Z5_9ACTN</name>
<evidence type="ECO:0000313" key="4">
    <source>
        <dbReference type="EMBL" id="GAA2226214.1"/>
    </source>
</evidence>
<keyword evidence="5" id="KW-1185">Reference proteome</keyword>
<dbReference type="CDD" id="cd04301">
    <property type="entry name" value="NAT_SF"/>
    <property type="match status" value="1"/>
</dbReference>
<dbReference type="PANTHER" id="PTHR43877">
    <property type="entry name" value="AMINOALKYLPHOSPHONATE N-ACETYLTRANSFERASE-RELATED-RELATED"/>
    <property type="match status" value="1"/>
</dbReference>
<dbReference type="Pfam" id="PF00583">
    <property type="entry name" value="Acetyltransf_1"/>
    <property type="match status" value="1"/>
</dbReference>
<feature type="domain" description="N-acetyltransferase" evidence="3">
    <location>
        <begin position="6"/>
        <end position="164"/>
    </location>
</feature>
<dbReference type="RefSeq" id="WP_344634158.1">
    <property type="nucleotide sequence ID" value="NZ_BAAATR010000001.1"/>
</dbReference>
<evidence type="ECO:0000313" key="5">
    <source>
        <dbReference type="Proteomes" id="UP001500305"/>
    </source>
</evidence>
<dbReference type="InterPro" id="IPR016181">
    <property type="entry name" value="Acyl_CoA_acyltransferase"/>
</dbReference>
<accession>A0ABP5Q4Z5</accession>
<dbReference type="InterPro" id="IPR000182">
    <property type="entry name" value="GNAT_dom"/>
</dbReference>
<keyword evidence="1" id="KW-0808">Transferase</keyword>
<dbReference type="Proteomes" id="UP001500305">
    <property type="component" value="Unassembled WGS sequence"/>
</dbReference>
<evidence type="ECO:0000259" key="3">
    <source>
        <dbReference type="PROSITE" id="PS51186"/>
    </source>
</evidence>
<comment type="caution">
    <text evidence="4">The sequence shown here is derived from an EMBL/GenBank/DDBJ whole genome shotgun (WGS) entry which is preliminary data.</text>
</comment>